<reference evidence="12" key="1">
    <citation type="submission" date="2022-12" db="EMBL/GenBank/DDBJ databases">
        <title>Genome assemblies of Blomia tropicalis.</title>
        <authorList>
            <person name="Cui Y."/>
        </authorList>
    </citation>
    <scope>NUCLEOTIDE SEQUENCE</scope>
    <source>
        <tissue evidence="12">Adult mites</tissue>
    </source>
</reference>
<evidence type="ECO:0000256" key="7">
    <source>
        <dbReference type="ARBA" id="ARBA00023163"/>
    </source>
</evidence>
<feature type="domain" description="C2H2-type" evidence="11">
    <location>
        <begin position="359"/>
        <end position="388"/>
    </location>
</feature>
<dbReference type="AlphaFoldDB" id="A0A9Q0M666"/>
<evidence type="ECO:0000259" key="11">
    <source>
        <dbReference type="PROSITE" id="PS50157"/>
    </source>
</evidence>
<dbReference type="GO" id="GO:0005634">
    <property type="term" value="C:nucleus"/>
    <property type="evidence" value="ECO:0007669"/>
    <property type="project" value="UniProtKB-SubCell"/>
</dbReference>
<dbReference type="GO" id="GO:0032502">
    <property type="term" value="P:developmental process"/>
    <property type="evidence" value="ECO:0007669"/>
    <property type="project" value="UniProtKB-ARBA"/>
</dbReference>
<dbReference type="GO" id="GO:0008270">
    <property type="term" value="F:zinc ion binding"/>
    <property type="evidence" value="ECO:0007669"/>
    <property type="project" value="UniProtKB-KW"/>
</dbReference>
<dbReference type="GO" id="GO:0006357">
    <property type="term" value="P:regulation of transcription by RNA polymerase II"/>
    <property type="evidence" value="ECO:0007669"/>
    <property type="project" value="TreeGrafter"/>
</dbReference>
<gene>
    <name evidence="12" type="ORF">RDWZM_009247</name>
</gene>
<feature type="domain" description="C2H2-type" evidence="11">
    <location>
        <begin position="416"/>
        <end position="445"/>
    </location>
</feature>
<dbReference type="SMART" id="SM00355">
    <property type="entry name" value="ZnF_C2H2"/>
    <property type="match status" value="7"/>
</dbReference>
<feature type="domain" description="C2H2-type" evidence="11">
    <location>
        <begin position="279"/>
        <end position="308"/>
    </location>
</feature>
<keyword evidence="3" id="KW-0677">Repeat</keyword>
<accession>A0A9Q0M666</accession>
<evidence type="ECO:0000256" key="1">
    <source>
        <dbReference type="ARBA" id="ARBA00004123"/>
    </source>
</evidence>
<dbReference type="Gene3D" id="3.30.160.60">
    <property type="entry name" value="Classic Zinc Finger"/>
    <property type="match status" value="4"/>
</dbReference>
<keyword evidence="13" id="KW-1185">Reference proteome</keyword>
<keyword evidence="4 9" id="KW-0863">Zinc-finger</keyword>
<feature type="domain" description="C2H2-type" evidence="11">
    <location>
        <begin position="447"/>
        <end position="476"/>
    </location>
</feature>
<dbReference type="InterPro" id="IPR051061">
    <property type="entry name" value="Zinc_finger_trans_reg"/>
</dbReference>
<evidence type="ECO:0000256" key="10">
    <source>
        <dbReference type="SAM" id="MobiDB-lite"/>
    </source>
</evidence>
<evidence type="ECO:0000256" key="9">
    <source>
        <dbReference type="PROSITE-ProRule" id="PRU00042"/>
    </source>
</evidence>
<dbReference type="PANTHER" id="PTHR46179">
    <property type="entry name" value="ZINC FINGER PROTEIN"/>
    <property type="match status" value="1"/>
</dbReference>
<dbReference type="PANTHER" id="PTHR46179:SF13">
    <property type="entry name" value="C2H2-TYPE DOMAIN-CONTAINING PROTEIN"/>
    <property type="match status" value="1"/>
</dbReference>
<dbReference type="Pfam" id="PF00096">
    <property type="entry name" value="zf-C2H2"/>
    <property type="match status" value="2"/>
</dbReference>
<keyword evidence="7" id="KW-0804">Transcription</keyword>
<feature type="compositionally biased region" description="Polar residues" evidence="10">
    <location>
        <begin position="333"/>
        <end position="342"/>
    </location>
</feature>
<sequence>MTSSSKRNRLNQHELKRQIRLLTNLKSHVVKLCQELNLQRNCLVHVENFANFLKAKTTFTITQTTNEFNNELLLHDDSLGMHMTTNNQQQIHYYPSYDDEFQAHHQKFDRDFRYYRSKCLKLQQKDSVSSLYDILFDLYENCHVIDMDKDRANLDGTYHKTLFDIEILEREQLSQQQISINDLETLIDFDSSETSQQQQQLVLIETAPVANSTDIISISETFSSKSSNDKIKMGETNELVTQVKSKKKKKLINHGKRHQSDDICSRIIGRRKKAEKGNFHCPMVSCNRVYKFKDNLLKHLLQHVEVKTEVLGDESVKLPRRKRRAQQLDDHTASSSTTQPNRHQTRRRKATSSGNETIYKCDFDGCDYTAPYRSALDLHKVKHSNDRPFKCQHCEKSFKQIYALKMHEMIHSGQQFQCPFTGCSAIYSWIYSLKKHMRIHTNQAPIHRCEWPACEYQTHRQDLLRKHMTRHTGERLFNCTWVECGKSFKTRSGLYDHLLMHKNERKQVCNWPGCNYRCNLPGNLRKHIAIHEKKVIKLEPIADPVQISFFDPSIEIQTTNQDISSIVDSDVLQLHQMTHP</sequence>
<evidence type="ECO:0000256" key="2">
    <source>
        <dbReference type="ARBA" id="ARBA00022723"/>
    </source>
</evidence>
<dbReference type="EMBL" id="JAPWDV010000003">
    <property type="protein sequence ID" value="KAJ6218090.1"/>
    <property type="molecule type" value="Genomic_DNA"/>
</dbReference>
<protein>
    <recommendedName>
        <fullName evidence="11">C2H2-type domain-containing protein</fullName>
    </recommendedName>
</protein>
<feature type="region of interest" description="Disordered" evidence="10">
    <location>
        <begin position="317"/>
        <end position="353"/>
    </location>
</feature>
<feature type="domain" description="C2H2-type" evidence="11">
    <location>
        <begin position="477"/>
        <end position="506"/>
    </location>
</feature>
<keyword evidence="6" id="KW-0805">Transcription regulation</keyword>
<evidence type="ECO:0000256" key="8">
    <source>
        <dbReference type="ARBA" id="ARBA00023242"/>
    </source>
</evidence>
<keyword evidence="8" id="KW-0539">Nucleus</keyword>
<evidence type="ECO:0000256" key="6">
    <source>
        <dbReference type="ARBA" id="ARBA00023015"/>
    </source>
</evidence>
<evidence type="ECO:0000313" key="12">
    <source>
        <dbReference type="EMBL" id="KAJ6218090.1"/>
    </source>
</evidence>
<dbReference type="FunFam" id="3.30.160.60:FF:000202">
    <property type="entry name" value="Zinc finger protein 574"/>
    <property type="match status" value="1"/>
</dbReference>
<organism evidence="12 13">
    <name type="scientific">Blomia tropicalis</name>
    <name type="common">Mite</name>
    <dbReference type="NCBI Taxonomy" id="40697"/>
    <lineage>
        <taxon>Eukaryota</taxon>
        <taxon>Metazoa</taxon>
        <taxon>Ecdysozoa</taxon>
        <taxon>Arthropoda</taxon>
        <taxon>Chelicerata</taxon>
        <taxon>Arachnida</taxon>
        <taxon>Acari</taxon>
        <taxon>Acariformes</taxon>
        <taxon>Sarcoptiformes</taxon>
        <taxon>Astigmata</taxon>
        <taxon>Glycyphagoidea</taxon>
        <taxon>Echimyopodidae</taxon>
        <taxon>Blomia</taxon>
    </lineage>
</organism>
<name>A0A9Q0M666_BLOTA</name>
<dbReference type="InterPro" id="IPR036236">
    <property type="entry name" value="Znf_C2H2_sf"/>
</dbReference>
<evidence type="ECO:0000313" key="13">
    <source>
        <dbReference type="Proteomes" id="UP001142055"/>
    </source>
</evidence>
<keyword evidence="5" id="KW-0862">Zinc</keyword>
<evidence type="ECO:0000256" key="5">
    <source>
        <dbReference type="ARBA" id="ARBA00022833"/>
    </source>
</evidence>
<dbReference type="OMA" id="ACEYQTH"/>
<evidence type="ECO:0000256" key="3">
    <source>
        <dbReference type="ARBA" id="ARBA00022737"/>
    </source>
</evidence>
<dbReference type="Proteomes" id="UP001142055">
    <property type="component" value="Chromosome 3"/>
</dbReference>
<dbReference type="SUPFAM" id="SSF57667">
    <property type="entry name" value="beta-beta-alpha zinc fingers"/>
    <property type="match status" value="3"/>
</dbReference>
<dbReference type="PROSITE" id="PS00028">
    <property type="entry name" value="ZINC_FINGER_C2H2_1"/>
    <property type="match status" value="4"/>
</dbReference>
<comment type="subcellular location">
    <subcellularLocation>
        <location evidence="1">Nucleus</location>
    </subcellularLocation>
</comment>
<dbReference type="PROSITE" id="PS50157">
    <property type="entry name" value="ZINC_FINGER_C2H2_2"/>
    <property type="match status" value="6"/>
</dbReference>
<proteinExistence type="predicted"/>
<keyword evidence="2" id="KW-0479">Metal-binding</keyword>
<evidence type="ECO:0000256" key="4">
    <source>
        <dbReference type="ARBA" id="ARBA00022771"/>
    </source>
</evidence>
<comment type="caution">
    <text evidence="12">The sequence shown here is derived from an EMBL/GenBank/DDBJ whole genome shotgun (WGS) entry which is preliminary data.</text>
</comment>
<feature type="domain" description="C2H2-type" evidence="11">
    <location>
        <begin position="389"/>
        <end position="416"/>
    </location>
</feature>
<dbReference type="InterPro" id="IPR013087">
    <property type="entry name" value="Znf_C2H2_type"/>
</dbReference>